<protein>
    <recommendedName>
        <fullName evidence="9">Mitochondrial pyruvate carrier</fullName>
    </recommendedName>
</protein>
<keyword evidence="11" id="KW-1185">Reference proteome</keyword>
<evidence type="ECO:0000256" key="6">
    <source>
        <dbReference type="ARBA" id="ARBA00022989"/>
    </source>
</evidence>
<evidence type="ECO:0000256" key="3">
    <source>
        <dbReference type="ARBA" id="ARBA00022448"/>
    </source>
</evidence>
<name>A0ABD2ZYY3_9GENT</name>
<gene>
    <name evidence="10" type="ORF">ACH5RR_013009</name>
</gene>
<evidence type="ECO:0000313" key="11">
    <source>
        <dbReference type="Proteomes" id="UP001630127"/>
    </source>
</evidence>
<keyword evidence="3 9" id="KW-0813">Transport</keyword>
<evidence type="ECO:0000256" key="7">
    <source>
        <dbReference type="ARBA" id="ARBA00023128"/>
    </source>
</evidence>
<dbReference type="PANTHER" id="PTHR14154">
    <property type="entry name" value="UPF0041 BRAIN PROTEIN 44-RELATED"/>
    <property type="match status" value="1"/>
</dbReference>
<keyword evidence="4" id="KW-0812">Transmembrane</keyword>
<dbReference type="GO" id="GO:0005743">
    <property type="term" value="C:mitochondrial inner membrane"/>
    <property type="evidence" value="ECO:0007669"/>
    <property type="project" value="UniProtKB-SubCell"/>
</dbReference>
<dbReference type="EMBL" id="JBJUIK010000006">
    <property type="protein sequence ID" value="KAL3524637.1"/>
    <property type="molecule type" value="Genomic_DNA"/>
</dbReference>
<comment type="subcellular location">
    <subcellularLocation>
        <location evidence="1 9">Mitochondrion inner membrane</location>
        <topology evidence="1 9">Multi-pass membrane protein</topology>
    </subcellularLocation>
</comment>
<evidence type="ECO:0000256" key="2">
    <source>
        <dbReference type="ARBA" id="ARBA00006416"/>
    </source>
</evidence>
<comment type="caution">
    <text evidence="10">The sequence shown here is derived from an EMBL/GenBank/DDBJ whole genome shotgun (WGS) entry which is preliminary data.</text>
</comment>
<evidence type="ECO:0000313" key="10">
    <source>
        <dbReference type="EMBL" id="KAL3524637.1"/>
    </source>
</evidence>
<proteinExistence type="inferred from homology"/>
<sequence>MASFQAFLNSPVAPKTTHFWGPIANWGFVVAGLVDTLKPLEMISHNMTVAMWVYSALFMRFEWLVQPRNYLLLGCHASNETVQLYQLSHWAKGQGYLESKE</sequence>
<comment type="function">
    <text evidence="9">Mediates the uptake of pyruvate into mitochondria.</text>
</comment>
<comment type="similarity">
    <text evidence="2 9">Belongs to the mitochondrial pyruvate carrier (MPC) (TC 2.A.105) family.</text>
</comment>
<evidence type="ECO:0000256" key="5">
    <source>
        <dbReference type="ARBA" id="ARBA00022792"/>
    </source>
</evidence>
<dbReference type="InterPro" id="IPR005336">
    <property type="entry name" value="MPC"/>
</dbReference>
<dbReference type="Proteomes" id="UP001630127">
    <property type="component" value="Unassembled WGS sequence"/>
</dbReference>
<evidence type="ECO:0000256" key="8">
    <source>
        <dbReference type="ARBA" id="ARBA00023136"/>
    </source>
</evidence>
<dbReference type="AlphaFoldDB" id="A0ABD2ZYY3"/>
<keyword evidence="6" id="KW-1133">Transmembrane helix</keyword>
<organism evidence="10 11">
    <name type="scientific">Cinchona calisaya</name>
    <dbReference type="NCBI Taxonomy" id="153742"/>
    <lineage>
        <taxon>Eukaryota</taxon>
        <taxon>Viridiplantae</taxon>
        <taxon>Streptophyta</taxon>
        <taxon>Embryophyta</taxon>
        <taxon>Tracheophyta</taxon>
        <taxon>Spermatophyta</taxon>
        <taxon>Magnoliopsida</taxon>
        <taxon>eudicotyledons</taxon>
        <taxon>Gunneridae</taxon>
        <taxon>Pentapetalae</taxon>
        <taxon>asterids</taxon>
        <taxon>lamiids</taxon>
        <taxon>Gentianales</taxon>
        <taxon>Rubiaceae</taxon>
        <taxon>Cinchonoideae</taxon>
        <taxon>Cinchoneae</taxon>
        <taxon>Cinchona</taxon>
    </lineage>
</organism>
<evidence type="ECO:0000256" key="4">
    <source>
        <dbReference type="ARBA" id="ARBA00022692"/>
    </source>
</evidence>
<keyword evidence="7 9" id="KW-0496">Mitochondrion</keyword>
<evidence type="ECO:0000256" key="1">
    <source>
        <dbReference type="ARBA" id="ARBA00004448"/>
    </source>
</evidence>
<keyword evidence="5 9" id="KW-0999">Mitochondrion inner membrane</keyword>
<dbReference type="Pfam" id="PF03650">
    <property type="entry name" value="MPC"/>
    <property type="match status" value="1"/>
</dbReference>
<evidence type="ECO:0000256" key="9">
    <source>
        <dbReference type="RuleBase" id="RU363100"/>
    </source>
</evidence>
<keyword evidence="8" id="KW-0472">Membrane</keyword>
<accession>A0ABD2ZYY3</accession>
<reference evidence="10 11" key="1">
    <citation type="submission" date="2024-11" db="EMBL/GenBank/DDBJ databases">
        <title>A near-complete genome assembly of Cinchona calisaya.</title>
        <authorList>
            <person name="Lian D.C."/>
            <person name="Zhao X.W."/>
            <person name="Wei L."/>
        </authorList>
    </citation>
    <scope>NUCLEOTIDE SEQUENCE [LARGE SCALE GENOMIC DNA]</scope>
    <source>
        <tissue evidence="10">Nenye</tissue>
    </source>
</reference>